<dbReference type="InterPro" id="IPR006311">
    <property type="entry name" value="TAT_signal"/>
</dbReference>
<gene>
    <name evidence="2" type="ORF">BAY60_03065</name>
</gene>
<dbReference type="Gene3D" id="2.70.70.10">
    <property type="entry name" value="Glucose Permease (Domain IIA)"/>
    <property type="match status" value="1"/>
</dbReference>
<dbReference type="RefSeq" id="WP_112279415.1">
    <property type="nucleotide sequence ID" value="NZ_MASW01000001.1"/>
</dbReference>
<dbReference type="PROSITE" id="PS51318">
    <property type="entry name" value="TAT"/>
    <property type="match status" value="1"/>
</dbReference>
<dbReference type="Pfam" id="PF01551">
    <property type="entry name" value="Peptidase_M23"/>
    <property type="match status" value="1"/>
</dbReference>
<protein>
    <submittedName>
        <fullName evidence="2">Peptidase M23</fullName>
    </submittedName>
</protein>
<reference evidence="2 3" key="1">
    <citation type="submission" date="2016-07" db="EMBL/GenBank/DDBJ databases">
        <title>Draft genome sequence of Prauserella muralis DSM 45305, isolated from a mould-covered wall in an indoor environment.</title>
        <authorList>
            <person name="Ruckert C."/>
            <person name="Albersmeier A."/>
            <person name="Jiang C.-L."/>
            <person name="Jiang Y."/>
            <person name="Kalinowski J."/>
            <person name="Schneider O."/>
            <person name="Winkler A."/>
            <person name="Zotchev S.B."/>
        </authorList>
    </citation>
    <scope>NUCLEOTIDE SEQUENCE [LARGE SCALE GENOMIC DNA]</scope>
    <source>
        <strain evidence="2 3">DSM 45305</strain>
    </source>
</reference>
<dbReference type="PANTHER" id="PTHR21666:SF270">
    <property type="entry name" value="MUREIN HYDROLASE ACTIVATOR ENVC"/>
    <property type="match status" value="1"/>
</dbReference>
<accession>A0A2V4B7M5</accession>
<dbReference type="Proteomes" id="UP000249915">
    <property type="component" value="Unassembled WGS sequence"/>
</dbReference>
<comment type="caution">
    <text evidence="2">The sequence shown here is derived from an EMBL/GenBank/DDBJ whole genome shotgun (WGS) entry which is preliminary data.</text>
</comment>
<keyword evidence="3" id="KW-1185">Reference proteome</keyword>
<name>A0A2V4B7M5_9PSEU</name>
<organism evidence="2 3">
    <name type="scientific">Prauserella muralis</name>
    <dbReference type="NCBI Taxonomy" id="588067"/>
    <lineage>
        <taxon>Bacteria</taxon>
        <taxon>Bacillati</taxon>
        <taxon>Actinomycetota</taxon>
        <taxon>Actinomycetes</taxon>
        <taxon>Pseudonocardiales</taxon>
        <taxon>Pseudonocardiaceae</taxon>
        <taxon>Prauserella</taxon>
    </lineage>
</organism>
<dbReference type="InterPro" id="IPR016047">
    <property type="entry name" value="M23ase_b-sheet_dom"/>
</dbReference>
<evidence type="ECO:0000313" key="2">
    <source>
        <dbReference type="EMBL" id="PXY31385.1"/>
    </source>
</evidence>
<evidence type="ECO:0000259" key="1">
    <source>
        <dbReference type="Pfam" id="PF01551"/>
    </source>
</evidence>
<dbReference type="InterPro" id="IPR050570">
    <property type="entry name" value="Cell_wall_metabolism_enzyme"/>
</dbReference>
<dbReference type="AlphaFoldDB" id="A0A2V4B7M5"/>
<dbReference type="OrthoDB" id="1099523at2"/>
<dbReference type="GO" id="GO:0004222">
    <property type="term" value="F:metalloendopeptidase activity"/>
    <property type="evidence" value="ECO:0007669"/>
    <property type="project" value="TreeGrafter"/>
</dbReference>
<proteinExistence type="predicted"/>
<dbReference type="EMBL" id="MASW01000001">
    <property type="protein sequence ID" value="PXY31385.1"/>
    <property type="molecule type" value="Genomic_DNA"/>
</dbReference>
<dbReference type="PANTHER" id="PTHR21666">
    <property type="entry name" value="PEPTIDASE-RELATED"/>
    <property type="match status" value="1"/>
</dbReference>
<dbReference type="InterPro" id="IPR011055">
    <property type="entry name" value="Dup_hybrid_motif"/>
</dbReference>
<evidence type="ECO:0000313" key="3">
    <source>
        <dbReference type="Proteomes" id="UP000249915"/>
    </source>
</evidence>
<feature type="domain" description="M23ase beta-sheet core" evidence="1">
    <location>
        <begin position="58"/>
        <end position="150"/>
    </location>
</feature>
<sequence>MRLSRRLAALGAVAATTAAALLVGGAPQASAAPNFQMPFPCGYTATAATFSGHRPANSVDFQKSGITGDTVVASAAGTVTRVDSTAPGESYGKWIEISHGGGWTTRYAHLSVQSVSEGQQVGLGTKIGEAGATGGVTGPHLHYEQNHNGSTRKAVLNGRSVPYYGHTSFTSKNNCAGGGANPYTPKEVCGSGYSVIDRHALGRAGTVYLMYNSGNGNNCVVTLKSASLDTKTAASAFLEVKDGSRTTDSGQYTYYAGPVRKKAPGTCVQWGGSLGSQKYTSPFEHCG</sequence>
<dbReference type="CDD" id="cd12797">
    <property type="entry name" value="M23_peptidase"/>
    <property type="match status" value="1"/>
</dbReference>
<dbReference type="SUPFAM" id="SSF51261">
    <property type="entry name" value="Duplicated hybrid motif"/>
    <property type="match status" value="1"/>
</dbReference>